<evidence type="ECO:0000259" key="1">
    <source>
        <dbReference type="Pfam" id="PF25311"/>
    </source>
</evidence>
<dbReference type="AlphaFoldDB" id="Q3MNK1"/>
<geneLocation type="plasmid" evidence="2">
    <name>pDBF1</name>
</geneLocation>
<protein>
    <recommendedName>
        <fullName evidence="1">WDGH domain-containing protein</fullName>
    </recommendedName>
</protein>
<dbReference type="Pfam" id="PF25311">
    <property type="entry name" value="WDGH"/>
    <property type="match status" value="1"/>
</dbReference>
<organism evidence="2">
    <name type="scientific">Terrabacter sp. (strain DBF63)</name>
    <dbReference type="NCBI Taxonomy" id="150395"/>
    <lineage>
        <taxon>Bacteria</taxon>
        <taxon>Bacillati</taxon>
        <taxon>Actinomycetota</taxon>
        <taxon>Actinomycetes</taxon>
        <taxon>Micrococcales</taxon>
        <taxon>Intrasporangiaceae</taxon>
        <taxon>Terrabacter</taxon>
    </lineage>
</organism>
<dbReference type="EMBL" id="AP008980">
    <property type="protein sequence ID" value="BAE45114.1"/>
    <property type="molecule type" value="Genomic_DNA"/>
</dbReference>
<reference evidence="2" key="5">
    <citation type="journal article" date="2004" name="J. Bacteriol.">
        <title>Characterization of the upper pathway genes for fluorene metabolism in Terrabacter sp. strain DBF63.</title>
        <authorList>
            <person name="Habe H."/>
            <person name="Chung J."/>
            <person name="Kato H."/>
            <person name="Ayabe Y."/>
            <person name="Kasuga K."/>
            <person name="Yoshida T."/>
            <person name="Nojiri H."/>
            <person name="Yamane H."/>
            <person name="Omori T."/>
        </authorList>
    </citation>
    <scope>NUCLEOTIDE SEQUENCE</scope>
    <source>
        <strain evidence="2">DBF63</strain>
        <plasmid evidence="2">pDBF1</plasmid>
    </source>
</reference>
<reference evidence="2" key="6">
    <citation type="journal article" date="2005" name="Appl. Microbiol. Biotechnol.">
        <title>Characterization of [3Fe-4S] ferredoxin DbfA3, which functions in the angular dioxygenase system of Terrabacter sp. strain DBF63.</title>
        <authorList>
            <person name="Takagi T."/>
            <person name="Habe H."/>
            <person name="Yoshida T."/>
            <person name="Yamane H."/>
            <person name="Omori T."/>
            <person name="Nojiri H."/>
        </authorList>
    </citation>
    <scope>NUCLEOTIDE SEQUENCE</scope>
    <source>
        <strain evidence="2">DBF63</strain>
        <plasmid evidence="2">pDBF1</plasmid>
    </source>
</reference>
<reference evidence="2" key="4">
    <citation type="journal article" date="2004" name="FEMS Microbiol. Lett.">
        <title>Genetic characterization of the dibenzofuran-degrading Actinobacteria carrying the dbfA1A2 gene homologues isolated from activated sludge.</title>
        <authorList>
            <person name="Noumura T."/>
            <person name="Habe H."/>
            <person name="Widada J."/>
            <person name="Chung J.S."/>
            <person name="Yoshida T."/>
            <person name="Nojiri H."/>
            <person name="Omori T."/>
        </authorList>
    </citation>
    <scope>NUCLEOTIDE SEQUENCE</scope>
    <source>
        <strain evidence="2">DBF63</strain>
        <plasmid evidence="2">pDBF1</plasmid>
    </source>
</reference>
<reference evidence="2" key="3">
    <citation type="journal article" date="2003" name="Appl. Microbiol. Biotechnol.">
        <title>Phthalate catabolic gene cluster is linked to the angular dioxygenase gene in Terrabacter sp. strain DBF63.</title>
        <authorList>
            <person name="Habe H."/>
            <person name="Miyakoshi M."/>
            <person name="Chung J."/>
            <person name="Kasuga K."/>
            <person name="Yoshida T."/>
            <person name="Nojiri H."/>
            <person name="Omori T."/>
        </authorList>
    </citation>
    <scope>NUCLEOTIDE SEQUENCE</scope>
    <source>
        <strain evidence="2">DBF63</strain>
        <plasmid evidence="2">pDBF1</plasmid>
    </source>
</reference>
<keyword evidence="2" id="KW-0614">Plasmid</keyword>
<feature type="domain" description="WDGH" evidence="1">
    <location>
        <begin position="17"/>
        <end position="116"/>
    </location>
</feature>
<dbReference type="InterPro" id="IPR057362">
    <property type="entry name" value="WDGH"/>
</dbReference>
<reference evidence="2" key="7">
    <citation type="journal article" date="2005" name="Microbiology (Mosc.)">
        <title>The fluorene catabolic linear plasmid in Terrabacter sp. strain DBF63 carries the beta-ketoadipate pathway genes, pcaRHGBDCFIJ, also found in proteobacteria.</title>
        <authorList>
            <person name="Habe H."/>
            <person name="Chung J.-S."/>
            <person name="Ishida A."/>
            <person name="Kasuga K."/>
            <person name="Ide K."/>
            <person name="Takemura T."/>
            <person name="Nojiri H."/>
            <person name="Yamane H."/>
            <person name="Omori T."/>
        </authorList>
    </citation>
    <scope>NUCLEOTIDE SEQUENCE</scope>
    <source>
        <strain evidence="2">DBF63</strain>
        <plasmid evidence="2">pDBF1</plasmid>
    </source>
</reference>
<reference evidence="2" key="2">
    <citation type="journal article" date="2001" name="Biochem. Biophys. Res. Commun.">
        <title>Isolation and characterization of the genes encoding a novel oxygenase component of angular dioxygenase from the gram-positive dibenzofuran-degrader Terrabacter sp. strain DBF63.</title>
        <authorList>
            <person name="Kasuga K."/>
            <person name="Habe H."/>
            <person name="Chung J."/>
            <person name="Yoshida T."/>
            <person name="Nojiri H."/>
            <person name="Yamane H."/>
            <person name="Omori T."/>
        </authorList>
    </citation>
    <scope>NUCLEOTIDE SEQUENCE</scope>
    <source>
        <strain evidence="2">DBF63</strain>
        <plasmid evidence="2">pDBF1</plasmid>
    </source>
</reference>
<accession>Q3MNK1</accession>
<evidence type="ECO:0000313" key="2">
    <source>
        <dbReference type="EMBL" id="BAE45114.1"/>
    </source>
</evidence>
<reference evidence="2" key="1">
    <citation type="journal article" date="1997" name="J. Ferment. Bioeng.">
        <title>Cloning and characterization of genes involved in the degradation of dibenzofuran by Terrabacter sp. strain DBF63.</title>
        <authorList>
            <person name="Kasuga K."/>
            <person name="Nojiri H."/>
            <person name="Yamane H."/>
            <person name="Kodama T."/>
            <person name="Omori T."/>
        </authorList>
    </citation>
    <scope>NUCLEOTIDE SEQUENCE</scope>
    <source>
        <strain evidence="2">DBF63</strain>
        <plasmid evidence="2">pDBF1</plasmid>
    </source>
</reference>
<name>Q3MNK1_TERSD</name>
<proteinExistence type="predicted"/>
<sequence length="125" mass="13726">MSTDEDLEVLRHQLAAGQASDGQHTHAELYEFRALFHAHAVRAWLAEGIPVVKSWRHHDGAECFGGAFFIVVAQLPSGQVSNHYPSHAWSLFDVPVAELAPVHDGHTSSEVLERLRADLARGAGR</sequence>